<protein>
    <recommendedName>
        <fullName evidence="4">Membrane or secreted protein</fullName>
    </recommendedName>
</protein>
<evidence type="ECO:0008006" key="4">
    <source>
        <dbReference type="Google" id="ProtNLM"/>
    </source>
</evidence>
<name>A0A3D9MAF4_9FLAO</name>
<evidence type="ECO:0000256" key="1">
    <source>
        <dbReference type="SAM" id="Phobius"/>
    </source>
</evidence>
<dbReference type="EMBL" id="QREI01000005">
    <property type="protein sequence ID" value="REE16801.1"/>
    <property type="molecule type" value="Genomic_DNA"/>
</dbReference>
<evidence type="ECO:0000313" key="3">
    <source>
        <dbReference type="Proteomes" id="UP000256919"/>
    </source>
</evidence>
<organism evidence="2 3">
    <name type="scientific">Winogradskyella pacifica</name>
    <dbReference type="NCBI Taxonomy" id="664642"/>
    <lineage>
        <taxon>Bacteria</taxon>
        <taxon>Pseudomonadati</taxon>
        <taxon>Bacteroidota</taxon>
        <taxon>Flavobacteriia</taxon>
        <taxon>Flavobacteriales</taxon>
        <taxon>Flavobacteriaceae</taxon>
        <taxon>Winogradskyella</taxon>
    </lineage>
</organism>
<comment type="caution">
    <text evidence="2">The sequence shown here is derived from an EMBL/GenBank/DDBJ whole genome shotgun (WGS) entry which is preliminary data.</text>
</comment>
<keyword evidence="3" id="KW-1185">Reference proteome</keyword>
<feature type="transmembrane region" description="Helical" evidence="1">
    <location>
        <begin position="9"/>
        <end position="27"/>
    </location>
</feature>
<keyword evidence="1" id="KW-1133">Transmembrane helix</keyword>
<dbReference type="Proteomes" id="UP000256919">
    <property type="component" value="Unassembled WGS sequence"/>
</dbReference>
<keyword evidence="1" id="KW-0472">Membrane</keyword>
<proteinExistence type="predicted"/>
<sequence length="239" mass="27716">MKTDKAKRYIVLGILFFLPVAFLLMLYPAKHNYDPLNIVNNNVSDIEGFISDRTDSVALKGHITVLGFLGKRPLDKMIAASNLKELVYDKFKGFKNFQIVIVVPKGTENDIKALKKEINTYEDLKYWHYAFATEGEIKMLYNTLKSKDNLGEDLSVSDVFIIDKDLSQRGRLDGRDEKEVEDKKPAFSVYSYNSIEVAEIKNMMSDDVRILFTEYRQKREGKFENSDSRRNRELKEDNE</sequence>
<keyword evidence="1" id="KW-0812">Transmembrane</keyword>
<accession>A0A3D9MAF4</accession>
<dbReference type="AlphaFoldDB" id="A0A3D9MAF4"/>
<gene>
    <name evidence="2" type="ORF">DFQ09_10511</name>
</gene>
<dbReference type="RefSeq" id="WP_115810392.1">
    <property type="nucleotide sequence ID" value="NZ_QREI01000005.1"/>
</dbReference>
<dbReference type="OrthoDB" id="1437325at2"/>
<reference evidence="2 3" key="1">
    <citation type="submission" date="2018-07" db="EMBL/GenBank/DDBJ databases">
        <title>Genomic Encyclopedia of Type Strains, Phase III (KMG-III): the genomes of soil and plant-associated and newly described type strains.</title>
        <authorList>
            <person name="Whitman W."/>
        </authorList>
    </citation>
    <scope>NUCLEOTIDE SEQUENCE [LARGE SCALE GENOMIC DNA]</scope>
    <source>
        <strain evidence="2 3">CECT 7948</strain>
    </source>
</reference>
<evidence type="ECO:0000313" key="2">
    <source>
        <dbReference type="EMBL" id="REE16801.1"/>
    </source>
</evidence>